<dbReference type="EMBL" id="QKRB01000048">
    <property type="protein sequence ID" value="PZD94852.1"/>
    <property type="molecule type" value="Genomic_DNA"/>
</dbReference>
<dbReference type="AlphaFoldDB" id="A0A2W1LIH3"/>
<dbReference type="Proteomes" id="UP000249522">
    <property type="component" value="Unassembled WGS sequence"/>
</dbReference>
<protein>
    <submittedName>
        <fullName evidence="1">Uncharacterized protein</fullName>
    </submittedName>
</protein>
<evidence type="ECO:0000313" key="2">
    <source>
        <dbReference type="Proteomes" id="UP000249522"/>
    </source>
</evidence>
<name>A0A2W1LIH3_9BACL</name>
<proteinExistence type="predicted"/>
<sequence length="113" mass="13028">MFVITRREEESFFRQKLLGPAGVSNGRRAQWLCMFGGCILELRQAACSTKTGVTVHMFAGASRPNLSEMMEIYGKVFGLYQKKEYWRLQANEEGLYCSNRRRTALPQVRRPCL</sequence>
<gene>
    <name evidence="1" type="ORF">DNH61_15835</name>
</gene>
<accession>A0A2W1LIH3</accession>
<keyword evidence="2" id="KW-1185">Reference proteome</keyword>
<evidence type="ECO:0000313" key="1">
    <source>
        <dbReference type="EMBL" id="PZD94852.1"/>
    </source>
</evidence>
<organism evidence="1 2">
    <name type="scientific">Paenibacillus sambharensis</name>
    <dbReference type="NCBI Taxonomy" id="1803190"/>
    <lineage>
        <taxon>Bacteria</taxon>
        <taxon>Bacillati</taxon>
        <taxon>Bacillota</taxon>
        <taxon>Bacilli</taxon>
        <taxon>Bacillales</taxon>
        <taxon>Paenibacillaceae</taxon>
        <taxon>Paenibacillus</taxon>
    </lineage>
</organism>
<comment type="caution">
    <text evidence="1">The sequence shown here is derived from an EMBL/GenBank/DDBJ whole genome shotgun (WGS) entry which is preliminary data.</text>
</comment>
<reference evidence="1 2" key="1">
    <citation type="submission" date="2018-06" db="EMBL/GenBank/DDBJ databases">
        <title>Paenibacillus imtechensis sp. nov.</title>
        <authorList>
            <person name="Pinnaka A.K."/>
            <person name="Singh H."/>
            <person name="Kaur M."/>
        </authorList>
    </citation>
    <scope>NUCLEOTIDE SEQUENCE [LARGE SCALE GENOMIC DNA]</scope>
    <source>
        <strain evidence="1 2">SMB1</strain>
    </source>
</reference>